<accession>A0A0M2HFJ2</accession>
<dbReference type="STRING" id="92835.RS81_00992"/>
<dbReference type="PATRIC" id="fig|92835.4.peg.1012"/>
<keyword evidence="2" id="KW-1185">Reference proteome</keyword>
<sequence length="247" mass="26330">MSPWFARSAWLWTEASAPATPAELASFAARNGVLDAWTSVPWEGPTRRTALQARALTARSVRVACLGGEPEWATDAASAAAWTRRAVTGGLFSRVHLDIEPWASAEWRRNPGALLDGLVATVRAVSAAADPIEVDIDLPAWLAREHPDAFTALLRAADGVAILAYRDRADAILADAEAAVRIAARRAKPFRIGVDTVPSAEPHTTFFDDGRDALARQSAAVAAALSGHEGFAGVAVHDLAAWRELRP</sequence>
<organism evidence="1 2">
    <name type="scientific">Microbacterium terrae</name>
    <dbReference type="NCBI Taxonomy" id="69369"/>
    <lineage>
        <taxon>Bacteria</taxon>
        <taxon>Bacillati</taxon>
        <taxon>Actinomycetota</taxon>
        <taxon>Actinomycetes</taxon>
        <taxon>Micrococcales</taxon>
        <taxon>Microbacteriaceae</taxon>
        <taxon>Microbacterium</taxon>
    </lineage>
</organism>
<evidence type="ECO:0000313" key="2">
    <source>
        <dbReference type="Proteomes" id="UP000033956"/>
    </source>
</evidence>
<dbReference type="OrthoDB" id="5037876at2"/>
<reference evidence="1 2" key="1">
    <citation type="submission" date="2015-02" db="EMBL/GenBank/DDBJ databases">
        <title>Draft genome sequences of ten Microbacterium spp. with emphasis on heavy metal contaminated environments.</title>
        <authorList>
            <person name="Corretto E."/>
        </authorList>
    </citation>
    <scope>NUCLEOTIDE SEQUENCE [LARGE SCALE GENOMIC DNA]</scope>
    <source>
        <strain evidence="1 2">DSM 12510</strain>
    </source>
</reference>
<evidence type="ECO:0000313" key="1">
    <source>
        <dbReference type="EMBL" id="KJL43028.1"/>
    </source>
</evidence>
<gene>
    <name evidence="1" type="ORF">RS81_00992</name>
</gene>
<dbReference type="EMBL" id="JYIZ01000039">
    <property type="protein sequence ID" value="KJL43028.1"/>
    <property type="molecule type" value="Genomic_DNA"/>
</dbReference>
<proteinExistence type="predicted"/>
<dbReference type="RefSeq" id="WP_045274948.1">
    <property type="nucleotide sequence ID" value="NZ_BAAAUP010000003.1"/>
</dbReference>
<dbReference type="AlphaFoldDB" id="A0A0M2HFJ2"/>
<comment type="caution">
    <text evidence="1">The sequence shown here is derived from an EMBL/GenBank/DDBJ whole genome shotgun (WGS) entry which is preliminary data.</text>
</comment>
<name>A0A0M2HFJ2_9MICO</name>
<protein>
    <submittedName>
        <fullName evidence="1">Uncharacterized protein</fullName>
    </submittedName>
</protein>
<dbReference type="Proteomes" id="UP000033956">
    <property type="component" value="Unassembled WGS sequence"/>
</dbReference>